<keyword evidence="5 7" id="KW-0238">DNA-binding</keyword>
<dbReference type="GO" id="GO:0009295">
    <property type="term" value="C:nucleoid"/>
    <property type="evidence" value="ECO:0007669"/>
    <property type="project" value="UniProtKB-SubCell"/>
</dbReference>
<dbReference type="NCBIfam" id="TIGR00242">
    <property type="entry name" value="division/cell wall cluster transcriptional repressor MraZ"/>
    <property type="match status" value="1"/>
</dbReference>
<feature type="domain" description="SpoVT-AbrB" evidence="8">
    <location>
        <begin position="76"/>
        <end position="119"/>
    </location>
</feature>
<dbReference type="HAMAP" id="MF_01008">
    <property type="entry name" value="MraZ"/>
    <property type="match status" value="1"/>
</dbReference>
<dbReference type="InterPro" id="IPR035642">
    <property type="entry name" value="MraZ_N"/>
</dbReference>
<comment type="caution">
    <text evidence="9">The sequence shown here is derived from an EMBL/GenBank/DDBJ whole genome shotgun (WGS) entry which is preliminary data.</text>
</comment>
<dbReference type="CDD" id="cd16320">
    <property type="entry name" value="MraZ_N"/>
    <property type="match status" value="1"/>
</dbReference>
<keyword evidence="9" id="KW-0132">Cell division</keyword>
<dbReference type="InterPro" id="IPR038619">
    <property type="entry name" value="MraZ_sf"/>
</dbReference>
<dbReference type="EMBL" id="PCXQ01000004">
    <property type="protein sequence ID" value="PJE51021.1"/>
    <property type="molecule type" value="Genomic_DNA"/>
</dbReference>
<dbReference type="InterPro" id="IPR003444">
    <property type="entry name" value="MraZ"/>
</dbReference>
<evidence type="ECO:0000256" key="3">
    <source>
        <dbReference type="ARBA" id="ARBA00022737"/>
    </source>
</evidence>
<accession>A0A2J0Q7G4</accession>
<dbReference type="PANTHER" id="PTHR34701">
    <property type="entry name" value="TRANSCRIPTIONAL REGULATOR MRAZ"/>
    <property type="match status" value="1"/>
</dbReference>
<dbReference type="GO" id="GO:0003700">
    <property type="term" value="F:DNA-binding transcription factor activity"/>
    <property type="evidence" value="ECO:0007669"/>
    <property type="project" value="UniProtKB-UniRule"/>
</dbReference>
<reference evidence="9 10" key="1">
    <citation type="submission" date="2017-09" db="EMBL/GenBank/DDBJ databases">
        <title>Depth-based differentiation of microbial function through sediment-hosted aquifers and enrichment of novel symbionts in the deep terrestrial subsurface.</title>
        <authorList>
            <person name="Probst A.J."/>
            <person name="Ladd B."/>
            <person name="Jarett J.K."/>
            <person name="Geller-Mcgrath D.E."/>
            <person name="Sieber C.M."/>
            <person name="Emerson J.B."/>
            <person name="Anantharaman K."/>
            <person name="Thomas B.C."/>
            <person name="Malmstrom R."/>
            <person name="Stieglmeier M."/>
            <person name="Klingl A."/>
            <person name="Woyke T."/>
            <person name="Ryan C.M."/>
            <person name="Banfield J.F."/>
        </authorList>
    </citation>
    <scope>NUCLEOTIDE SEQUENCE [LARGE SCALE GENOMIC DNA]</scope>
    <source>
        <strain evidence="9">CG10_big_fil_rev_8_21_14_0_10_36_16</strain>
    </source>
</reference>
<keyword evidence="3" id="KW-0677">Repeat</keyword>
<dbReference type="Pfam" id="PF02381">
    <property type="entry name" value="MraZ"/>
    <property type="match status" value="2"/>
</dbReference>
<dbReference type="PROSITE" id="PS51740">
    <property type="entry name" value="SPOVT_ABRB"/>
    <property type="match status" value="2"/>
</dbReference>
<evidence type="ECO:0000313" key="10">
    <source>
        <dbReference type="Proteomes" id="UP000228496"/>
    </source>
</evidence>
<dbReference type="InterPro" id="IPR037914">
    <property type="entry name" value="SpoVT-AbrB_sf"/>
</dbReference>
<organism evidence="9 10">
    <name type="scientific">Candidatus Yanofskybacteria bacterium CG10_big_fil_rev_8_21_14_0_10_36_16</name>
    <dbReference type="NCBI Taxonomy" id="1975096"/>
    <lineage>
        <taxon>Bacteria</taxon>
        <taxon>Candidatus Yanofskyibacteriota</taxon>
    </lineage>
</organism>
<dbReference type="InterPro" id="IPR020603">
    <property type="entry name" value="MraZ_dom"/>
</dbReference>
<dbReference type="PANTHER" id="PTHR34701:SF1">
    <property type="entry name" value="TRANSCRIPTIONAL REGULATOR MRAZ"/>
    <property type="match status" value="1"/>
</dbReference>
<name>A0A2J0Q7G4_9BACT</name>
<dbReference type="AlphaFoldDB" id="A0A2J0Q7G4"/>
<dbReference type="SUPFAM" id="SSF89447">
    <property type="entry name" value="AbrB/MazE/MraZ-like"/>
    <property type="match status" value="1"/>
</dbReference>
<dbReference type="CDD" id="cd16321">
    <property type="entry name" value="MraZ_C"/>
    <property type="match status" value="1"/>
</dbReference>
<keyword evidence="6 7" id="KW-0804">Transcription</keyword>
<dbReference type="Proteomes" id="UP000228496">
    <property type="component" value="Unassembled WGS sequence"/>
</dbReference>
<keyword evidence="4 7" id="KW-0805">Transcription regulation</keyword>
<dbReference type="GO" id="GO:2000143">
    <property type="term" value="P:negative regulation of DNA-templated transcription initiation"/>
    <property type="evidence" value="ECO:0007669"/>
    <property type="project" value="TreeGrafter"/>
</dbReference>
<evidence type="ECO:0000256" key="4">
    <source>
        <dbReference type="ARBA" id="ARBA00023015"/>
    </source>
</evidence>
<evidence type="ECO:0000313" key="9">
    <source>
        <dbReference type="EMBL" id="PJE51021.1"/>
    </source>
</evidence>
<dbReference type="InterPro" id="IPR035644">
    <property type="entry name" value="MraZ_C"/>
</dbReference>
<evidence type="ECO:0000256" key="7">
    <source>
        <dbReference type="HAMAP-Rule" id="MF_01008"/>
    </source>
</evidence>
<keyword evidence="2 7" id="KW-0963">Cytoplasm</keyword>
<proteinExistence type="inferred from homology"/>
<evidence type="ECO:0000256" key="6">
    <source>
        <dbReference type="ARBA" id="ARBA00023163"/>
    </source>
</evidence>
<keyword evidence="9" id="KW-0131">Cell cycle</keyword>
<dbReference type="GO" id="GO:0005737">
    <property type="term" value="C:cytoplasm"/>
    <property type="evidence" value="ECO:0007669"/>
    <property type="project" value="UniProtKB-UniRule"/>
</dbReference>
<evidence type="ECO:0000256" key="5">
    <source>
        <dbReference type="ARBA" id="ARBA00023125"/>
    </source>
</evidence>
<gene>
    <name evidence="7" type="primary">mraZ</name>
    <name evidence="9" type="ORF">COV29_01975</name>
</gene>
<dbReference type="GO" id="GO:0000976">
    <property type="term" value="F:transcription cis-regulatory region binding"/>
    <property type="evidence" value="ECO:0007669"/>
    <property type="project" value="TreeGrafter"/>
</dbReference>
<evidence type="ECO:0000256" key="2">
    <source>
        <dbReference type="ARBA" id="ARBA00022490"/>
    </source>
</evidence>
<dbReference type="InterPro" id="IPR007159">
    <property type="entry name" value="SpoVT-AbrB_dom"/>
</dbReference>
<comment type="similarity">
    <text evidence="7">Belongs to the MraZ family.</text>
</comment>
<feature type="domain" description="SpoVT-AbrB" evidence="8">
    <location>
        <begin position="5"/>
        <end position="47"/>
    </location>
</feature>
<protein>
    <recommendedName>
        <fullName evidence="1 7">Transcriptional regulator MraZ</fullName>
    </recommendedName>
</protein>
<dbReference type="GO" id="GO:0051301">
    <property type="term" value="P:cell division"/>
    <property type="evidence" value="ECO:0007669"/>
    <property type="project" value="UniProtKB-KW"/>
</dbReference>
<dbReference type="Gene3D" id="3.40.1550.20">
    <property type="entry name" value="Transcriptional regulator MraZ domain"/>
    <property type="match status" value="1"/>
</dbReference>
<comment type="subunit">
    <text evidence="7">Forms oligomers.</text>
</comment>
<evidence type="ECO:0000259" key="8">
    <source>
        <dbReference type="PROSITE" id="PS51740"/>
    </source>
</evidence>
<sequence>MLIGEYKHTIDAKKRISIPAKLRREIGDKTVLTRGLDNCLFLFPMKEWEQLAEKLGKLPFGQGDTRGFVRLLLSGAVEVEVDQLGRVLIPDYLRDYGMLKKKAIVAGLFNRLEIWDDQRWGEYKDKLEKNSDQIAEKLGELGVV</sequence>
<evidence type="ECO:0000256" key="1">
    <source>
        <dbReference type="ARBA" id="ARBA00013860"/>
    </source>
</evidence>
<comment type="subcellular location">
    <subcellularLocation>
        <location evidence="7">Cytoplasm</location>
        <location evidence="7">Nucleoid</location>
    </subcellularLocation>
</comment>